<dbReference type="PANTHER" id="PTHR33164:SF95">
    <property type="entry name" value="TRANSCRIPTIONAL REGULATOR"/>
    <property type="match status" value="1"/>
</dbReference>
<dbReference type="EMBL" id="JABXXP010000206">
    <property type="protein sequence ID" value="NVN11591.1"/>
    <property type="molecule type" value="Genomic_DNA"/>
</dbReference>
<proteinExistence type="predicted"/>
<keyword evidence="2" id="KW-0238">DNA-binding</keyword>
<dbReference type="AlphaFoldDB" id="A0A7Y7M792"/>
<dbReference type="GO" id="GO:0003700">
    <property type="term" value="F:DNA-binding transcription factor activity"/>
    <property type="evidence" value="ECO:0007669"/>
    <property type="project" value="InterPro"/>
</dbReference>
<evidence type="ECO:0000256" key="1">
    <source>
        <dbReference type="ARBA" id="ARBA00023015"/>
    </source>
</evidence>
<protein>
    <submittedName>
        <fullName evidence="6">MarR family transcriptional regulator</fullName>
    </submittedName>
</protein>
<dbReference type="PANTHER" id="PTHR33164">
    <property type="entry name" value="TRANSCRIPTIONAL REGULATOR, MARR FAMILY"/>
    <property type="match status" value="1"/>
</dbReference>
<dbReference type="PROSITE" id="PS01117">
    <property type="entry name" value="HTH_MARR_1"/>
    <property type="match status" value="1"/>
</dbReference>
<dbReference type="RefSeq" id="WP_176640290.1">
    <property type="nucleotide sequence ID" value="NZ_JABXXP010000206.1"/>
</dbReference>
<dbReference type="Gene3D" id="1.10.10.10">
    <property type="entry name" value="Winged helix-like DNA-binding domain superfamily/Winged helix DNA-binding domain"/>
    <property type="match status" value="1"/>
</dbReference>
<dbReference type="InterPro" id="IPR000835">
    <property type="entry name" value="HTH_MarR-typ"/>
</dbReference>
<evidence type="ECO:0000259" key="5">
    <source>
        <dbReference type="PROSITE" id="PS50995"/>
    </source>
</evidence>
<organism evidence="6 7">
    <name type="scientific">Nguyenibacter vanlangensis</name>
    <dbReference type="NCBI Taxonomy" id="1216886"/>
    <lineage>
        <taxon>Bacteria</taxon>
        <taxon>Pseudomonadati</taxon>
        <taxon>Pseudomonadota</taxon>
        <taxon>Alphaproteobacteria</taxon>
        <taxon>Acetobacterales</taxon>
        <taxon>Acetobacteraceae</taxon>
        <taxon>Nguyenibacter</taxon>
    </lineage>
</organism>
<evidence type="ECO:0000256" key="3">
    <source>
        <dbReference type="ARBA" id="ARBA00023163"/>
    </source>
</evidence>
<dbReference type="SUPFAM" id="SSF46785">
    <property type="entry name" value="Winged helix' DNA-binding domain"/>
    <property type="match status" value="1"/>
</dbReference>
<dbReference type="GO" id="GO:0003677">
    <property type="term" value="F:DNA binding"/>
    <property type="evidence" value="ECO:0007669"/>
    <property type="project" value="UniProtKB-KW"/>
</dbReference>
<reference evidence="6 7" key="1">
    <citation type="submission" date="2020-06" db="EMBL/GenBank/DDBJ databases">
        <title>Description of novel acetic acid bacteria.</title>
        <authorList>
            <person name="Sombolestani A."/>
        </authorList>
    </citation>
    <scope>NUCLEOTIDE SEQUENCE [LARGE SCALE GENOMIC DNA]</scope>
    <source>
        <strain evidence="6 7">LMG 31431</strain>
    </source>
</reference>
<feature type="compositionally biased region" description="Low complexity" evidence="4">
    <location>
        <begin position="12"/>
        <end position="30"/>
    </location>
</feature>
<evidence type="ECO:0000313" key="6">
    <source>
        <dbReference type="EMBL" id="NVN11591.1"/>
    </source>
</evidence>
<dbReference type="GO" id="GO:0006950">
    <property type="term" value="P:response to stress"/>
    <property type="evidence" value="ECO:0007669"/>
    <property type="project" value="TreeGrafter"/>
</dbReference>
<gene>
    <name evidence="6" type="ORF">HUK84_10735</name>
</gene>
<dbReference type="InterPro" id="IPR036390">
    <property type="entry name" value="WH_DNA-bd_sf"/>
</dbReference>
<evidence type="ECO:0000256" key="4">
    <source>
        <dbReference type="SAM" id="MobiDB-lite"/>
    </source>
</evidence>
<feature type="region of interest" description="Disordered" evidence="4">
    <location>
        <begin position="1"/>
        <end position="30"/>
    </location>
</feature>
<accession>A0A7Y7M792</accession>
<sequence>MKQATLPSASQAHPTAEPQPAAAPSEPPAAYDLSSQIGHLLRRAYQRHTAIFQETIPDHRLTAVQFAVLVAIREEQPAPLIRIGRMTAIDHATLRGIVARLEDRDLVRTESDTEDRRQRIVSLSPDGEALVRTCIPEALRITELTLAPLDACERVAALHILRKLSGE</sequence>
<name>A0A7Y7M792_9PROT</name>
<dbReference type="InterPro" id="IPR023187">
    <property type="entry name" value="Tscrpt_reg_MarR-type_CS"/>
</dbReference>
<evidence type="ECO:0000256" key="2">
    <source>
        <dbReference type="ARBA" id="ARBA00023125"/>
    </source>
</evidence>
<evidence type="ECO:0000313" key="7">
    <source>
        <dbReference type="Proteomes" id="UP000534870"/>
    </source>
</evidence>
<dbReference type="InterPro" id="IPR036388">
    <property type="entry name" value="WH-like_DNA-bd_sf"/>
</dbReference>
<feature type="domain" description="HTH marR-type" evidence="5">
    <location>
        <begin position="34"/>
        <end position="166"/>
    </location>
</feature>
<dbReference type="SMART" id="SM00347">
    <property type="entry name" value="HTH_MARR"/>
    <property type="match status" value="1"/>
</dbReference>
<dbReference type="InterPro" id="IPR039422">
    <property type="entry name" value="MarR/SlyA-like"/>
</dbReference>
<keyword evidence="3" id="KW-0804">Transcription</keyword>
<feature type="compositionally biased region" description="Polar residues" evidence="4">
    <location>
        <begin position="1"/>
        <end position="11"/>
    </location>
</feature>
<keyword evidence="1" id="KW-0805">Transcription regulation</keyword>
<dbReference type="Pfam" id="PF01047">
    <property type="entry name" value="MarR"/>
    <property type="match status" value="1"/>
</dbReference>
<dbReference type="Proteomes" id="UP000534870">
    <property type="component" value="Unassembled WGS sequence"/>
</dbReference>
<comment type="caution">
    <text evidence="6">The sequence shown here is derived from an EMBL/GenBank/DDBJ whole genome shotgun (WGS) entry which is preliminary data.</text>
</comment>
<dbReference type="PROSITE" id="PS50995">
    <property type="entry name" value="HTH_MARR_2"/>
    <property type="match status" value="1"/>
</dbReference>